<proteinExistence type="predicted"/>
<gene>
    <name evidence="2" type="ORF">Tci_924038</name>
</gene>
<sequence>QKKKGYAAVSPDDVSDVEDEIDRPMIPQPLRMNPPTPLPTPPPIPSFDGERNTPPSGLKRTQTTASISTEATFSRSYSRGSTPKSRYYGDLKAATAGVRNGGSASNSPA</sequence>
<dbReference type="EMBL" id="BKCJ011777545">
    <property type="protein sequence ID" value="GFD52069.1"/>
    <property type="molecule type" value="Genomic_DNA"/>
</dbReference>
<dbReference type="AlphaFoldDB" id="A0A699WY19"/>
<protein>
    <submittedName>
        <fullName evidence="2">Uncharacterized protein</fullName>
    </submittedName>
</protein>
<name>A0A699WY19_TANCI</name>
<comment type="caution">
    <text evidence="2">The sequence shown here is derived from an EMBL/GenBank/DDBJ whole genome shotgun (WGS) entry which is preliminary data.</text>
</comment>
<organism evidence="2">
    <name type="scientific">Tanacetum cinerariifolium</name>
    <name type="common">Dalmatian daisy</name>
    <name type="synonym">Chrysanthemum cinerariifolium</name>
    <dbReference type="NCBI Taxonomy" id="118510"/>
    <lineage>
        <taxon>Eukaryota</taxon>
        <taxon>Viridiplantae</taxon>
        <taxon>Streptophyta</taxon>
        <taxon>Embryophyta</taxon>
        <taxon>Tracheophyta</taxon>
        <taxon>Spermatophyta</taxon>
        <taxon>Magnoliopsida</taxon>
        <taxon>eudicotyledons</taxon>
        <taxon>Gunneridae</taxon>
        <taxon>Pentapetalae</taxon>
        <taxon>asterids</taxon>
        <taxon>campanulids</taxon>
        <taxon>Asterales</taxon>
        <taxon>Asteraceae</taxon>
        <taxon>Asteroideae</taxon>
        <taxon>Anthemideae</taxon>
        <taxon>Anthemidinae</taxon>
        <taxon>Tanacetum</taxon>
    </lineage>
</organism>
<feature type="non-terminal residue" evidence="2">
    <location>
        <position position="1"/>
    </location>
</feature>
<evidence type="ECO:0000313" key="2">
    <source>
        <dbReference type="EMBL" id="GFD52069.1"/>
    </source>
</evidence>
<reference evidence="2" key="1">
    <citation type="journal article" date="2019" name="Sci. Rep.">
        <title>Draft genome of Tanacetum cinerariifolium, the natural source of mosquito coil.</title>
        <authorList>
            <person name="Yamashiro T."/>
            <person name="Shiraishi A."/>
            <person name="Satake H."/>
            <person name="Nakayama K."/>
        </authorList>
    </citation>
    <scope>NUCLEOTIDE SEQUENCE</scope>
</reference>
<accession>A0A699WY19</accession>
<evidence type="ECO:0000256" key="1">
    <source>
        <dbReference type="SAM" id="MobiDB-lite"/>
    </source>
</evidence>
<feature type="compositionally biased region" description="Polar residues" evidence="1">
    <location>
        <begin position="53"/>
        <end position="84"/>
    </location>
</feature>
<feature type="non-terminal residue" evidence="2">
    <location>
        <position position="109"/>
    </location>
</feature>
<feature type="compositionally biased region" description="Pro residues" evidence="1">
    <location>
        <begin position="32"/>
        <end position="45"/>
    </location>
</feature>
<feature type="region of interest" description="Disordered" evidence="1">
    <location>
        <begin position="1"/>
        <end position="87"/>
    </location>
</feature>